<dbReference type="Pfam" id="PF00877">
    <property type="entry name" value="NLPC_P60"/>
    <property type="match status" value="1"/>
</dbReference>
<evidence type="ECO:0000256" key="4">
    <source>
        <dbReference type="ARBA" id="ARBA00022807"/>
    </source>
</evidence>
<dbReference type="Gene3D" id="3.90.1720.10">
    <property type="entry name" value="endopeptidase domain like (from Nostoc punctiforme)"/>
    <property type="match status" value="1"/>
</dbReference>
<keyword evidence="5" id="KW-1133">Transmembrane helix</keyword>
<organism evidence="7 8">
    <name type="scientific">Candidatus Methylobacter titanis</name>
    <dbReference type="NCBI Taxonomy" id="3053457"/>
    <lineage>
        <taxon>Bacteria</taxon>
        <taxon>Pseudomonadati</taxon>
        <taxon>Pseudomonadota</taxon>
        <taxon>Gammaproteobacteria</taxon>
        <taxon>Methylococcales</taxon>
        <taxon>Methylococcaceae</taxon>
        <taxon>Methylobacter</taxon>
    </lineage>
</organism>
<dbReference type="InterPro" id="IPR051202">
    <property type="entry name" value="Peptidase_C40"/>
</dbReference>
<accession>A0AA43TKJ3</accession>
<keyword evidence="5" id="KW-0472">Membrane</keyword>
<dbReference type="Proteomes" id="UP001160519">
    <property type="component" value="Unassembled WGS sequence"/>
</dbReference>
<keyword evidence="2" id="KW-0645">Protease</keyword>
<evidence type="ECO:0000313" key="8">
    <source>
        <dbReference type="Proteomes" id="UP001160519"/>
    </source>
</evidence>
<comment type="caution">
    <text evidence="7">The sequence shown here is derived from an EMBL/GenBank/DDBJ whole genome shotgun (WGS) entry which is preliminary data.</text>
</comment>
<gene>
    <name evidence="7" type="ORF">PSU93_03115</name>
</gene>
<evidence type="ECO:0000256" key="3">
    <source>
        <dbReference type="ARBA" id="ARBA00022801"/>
    </source>
</evidence>
<evidence type="ECO:0000256" key="5">
    <source>
        <dbReference type="SAM" id="Phobius"/>
    </source>
</evidence>
<evidence type="ECO:0000256" key="2">
    <source>
        <dbReference type="ARBA" id="ARBA00022670"/>
    </source>
</evidence>
<dbReference type="InterPro" id="IPR000064">
    <property type="entry name" value="NLP_P60_dom"/>
</dbReference>
<dbReference type="InterPro" id="IPR038765">
    <property type="entry name" value="Papain-like_cys_pep_sf"/>
</dbReference>
<keyword evidence="5" id="KW-0812">Transmembrane</keyword>
<proteinExistence type="inferred from homology"/>
<evidence type="ECO:0000313" key="7">
    <source>
        <dbReference type="EMBL" id="MDI1230123.1"/>
    </source>
</evidence>
<keyword evidence="4" id="KW-0788">Thiol protease</keyword>
<dbReference type="PROSITE" id="PS51257">
    <property type="entry name" value="PROKAR_LIPOPROTEIN"/>
    <property type="match status" value="1"/>
</dbReference>
<sequence length="162" mass="18180">MNAYIAKNKHYFFIRWVLLSAIVLFAGCAGVPEIKPIANYSPMVSYALSLQGVPYRYGKSSPEEGFDCSGFVQHVYGRQGIALPRTTQKIAQSAALTQVPKNDLHPGDLLFFNTNGKPFSHVGIYVSNHNFIHAPSQRTGRVLVSSLKNRYWENRFSCARRP</sequence>
<feature type="domain" description="NlpC/P60" evidence="6">
    <location>
        <begin position="37"/>
        <end position="162"/>
    </location>
</feature>
<dbReference type="PANTHER" id="PTHR47053">
    <property type="entry name" value="MUREIN DD-ENDOPEPTIDASE MEPH-RELATED"/>
    <property type="match status" value="1"/>
</dbReference>
<reference evidence="7" key="1">
    <citation type="submission" date="2023-01" db="EMBL/GenBank/DDBJ databases">
        <title>Biogeochemical cycle of methane in antarctic sediments.</title>
        <authorList>
            <person name="Roldan D.M."/>
            <person name="Menes R.J."/>
        </authorList>
    </citation>
    <scope>NUCLEOTIDE SEQUENCE [LARGE SCALE GENOMIC DNA]</scope>
    <source>
        <strain evidence="7">K-2018 MAG008</strain>
    </source>
</reference>
<evidence type="ECO:0000256" key="1">
    <source>
        <dbReference type="ARBA" id="ARBA00007074"/>
    </source>
</evidence>
<dbReference type="PROSITE" id="PS51935">
    <property type="entry name" value="NLPC_P60"/>
    <property type="match status" value="1"/>
</dbReference>
<name>A0AA43TKJ3_9GAMM</name>
<keyword evidence="8" id="KW-1185">Reference proteome</keyword>
<feature type="transmembrane region" description="Helical" evidence="5">
    <location>
        <begin position="12"/>
        <end position="32"/>
    </location>
</feature>
<dbReference type="SUPFAM" id="SSF54001">
    <property type="entry name" value="Cysteine proteinases"/>
    <property type="match status" value="1"/>
</dbReference>
<dbReference type="GO" id="GO:0008234">
    <property type="term" value="F:cysteine-type peptidase activity"/>
    <property type="evidence" value="ECO:0007669"/>
    <property type="project" value="UniProtKB-KW"/>
</dbReference>
<comment type="similarity">
    <text evidence="1">Belongs to the peptidase C40 family.</text>
</comment>
<dbReference type="GO" id="GO:0006508">
    <property type="term" value="P:proteolysis"/>
    <property type="evidence" value="ECO:0007669"/>
    <property type="project" value="UniProtKB-KW"/>
</dbReference>
<dbReference type="PANTHER" id="PTHR47053:SF1">
    <property type="entry name" value="MUREIN DD-ENDOPEPTIDASE MEPH-RELATED"/>
    <property type="match status" value="1"/>
</dbReference>
<dbReference type="AlphaFoldDB" id="A0AA43TKJ3"/>
<keyword evidence="3" id="KW-0378">Hydrolase</keyword>
<protein>
    <submittedName>
        <fullName evidence="7">C40 family peptidase</fullName>
    </submittedName>
</protein>
<evidence type="ECO:0000259" key="6">
    <source>
        <dbReference type="PROSITE" id="PS51935"/>
    </source>
</evidence>
<dbReference type="EMBL" id="JAQSDF010000005">
    <property type="protein sequence ID" value="MDI1230123.1"/>
    <property type="molecule type" value="Genomic_DNA"/>
</dbReference>